<dbReference type="Gene3D" id="3.30.750.24">
    <property type="entry name" value="STAS domain"/>
    <property type="match status" value="1"/>
</dbReference>
<name>M2XS65_9MICC</name>
<organism evidence="1 2">
    <name type="scientific">Kocuria palustris PEL</name>
    <dbReference type="NCBI Taxonomy" id="1236550"/>
    <lineage>
        <taxon>Bacteria</taxon>
        <taxon>Bacillati</taxon>
        <taxon>Actinomycetota</taxon>
        <taxon>Actinomycetes</taxon>
        <taxon>Micrococcales</taxon>
        <taxon>Micrococcaceae</taxon>
        <taxon>Kocuria</taxon>
    </lineage>
</organism>
<gene>
    <name evidence="1" type="ORF">C884_01432</name>
</gene>
<keyword evidence="2" id="KW-1185">Reference proteome</keyword>
<proteinExistence type="predicted"/>
<dbReference type="AlphaFoldDB" id="M2XS65"/>
<comment type="caution">
    <text evidence="1">The sequence shown here is derived from an EMBL/GenBank/DDBJ whole genome shotgun (WGS) entry which is preliminary data.</text>
</comment>
<accession>M2XS65</accession>
<reference evidence="1 2" key="1">
    <citation type="journal article" date="2014" name="Genome Announc.">
        <title>Draft Genome Sequence of Kocuria palustris PEL.</title>
        <authorList>
            <person name="Sharma G."/>
            <person name="Khatri I."/>
            <person name="Subramanian S."/>
        </authorList>
    </citation>
    <scope>NUCLEOTIDE SEQUENCE [LARGE SCALE GENOMIC DNA]</scope>
    <source>
        <strain evidence="1 2">PEL</strain>
    </source>
</reference>
<dbReference type="EMBL" id="ANHZ02000025">
    <property type="protein sequence ID" value="EME35658.1"/>
    <property type="molecule type" value="Genomic_DNA"/>
</dbReference>
<dbReference type="GeneID" id="93315409"/>
<dbReference type="Proteomes" id="UP000009877">
    <property type="component" value="Unassembled WGS sequence"/>
</dbReference>
<evidence type="ECO:0000313" key="2">
    <source>
        <dbReference type="Proteomes" id="UP000009877"/>
    </source>
</evidence>
<evidence type="ECO:0000313" key="1">
    <source>
        <dbReference type="EMBL" id="EME35658.1"/>
    </source>
</evidence>
<sequence length="50" mass="5102">MLGAAEGVAPGHGDRVTRVGRLLVSEGVRRFEADGVDLRVIDPGGMLGAA</sequence>
<dbReference type="RefSeq" id="WP_006215658.1">
    <property type="nucleotide sequence ID" value="NZ_ANHZ02000025.1"/>
</dbReference>
<protein>
    <submittedName>
        <fullName evidence="1">Uncharacterized protein</fullName>
    </submittedName>
</protein>
<dbReference type="InterPro" id="IPR036513">
    <property type="entry name" value="STAS_dom_sf"/>
</dbReference>